<comment type="caution">
    <text evidence="2">The sequence shown here is derived from an EMBL/GenBank/DDBJ whole genome shotgun (WGS) entry which is preliminary data.</text>
</comment>
<dbReference type="Proteomes" id="UP000198211">
    <property type="component" value="Unassembled WGS sequence"/>
</dbReference>
<reference evidence="3" key="1">
    <citation type="submission" date="2017-03" db="EMBL/GenBank/DDBJ databases">
        <title>Phytopthora megakarya and P. palmivora, two closely related causual agents of cacao black pod achieved similar genome size and gene model numbers by different mechanisms.</title>
        <authorList>
            <person name="Ali S."/>
            <person name="Shao J."/>
            <person name="Larry D.J."/>
            <person name="Kronmiller B."/>
            <person name="Shen D."/>
            <person name="Strem M.D."/>
            <person name="Melnick R.L."/>
            <person name="Guiltinan M.J."/>
            <person name="Tyler B.M."/>
            <person name="Meinhardt L.W."/>
            <person name="Bailey B.A."/>
        </authorList>
    </citation>
    <scope>NUCLEOTIDE SEQUENCE [LARGE SCALE GENOMIC DNA]</scope>
    <source>
        <strain evidence="3">zdho120</strain>
    </source>
</reference>
<organism evidence="2 3">
    <name type="scientific">Phytophthora megakarya</name>
    <dbReference type="NCBI Taxonomy" id="4795"/>
    <lineage>
        <taxon>Eukaryota</taxon>
        <taxon>Sar</taxon>
        <taxon>Stramenopiles</taxon>
        <taxon>Oomycota</taxon>
        <taxon>Peronosporomycetes</taxon>
        <taxon>Peronosporales</taxon>
        <taxon>Peronosporaceae</taxon>
        <taxon>Phytophthora</taxon>
    </lineage>
</organism>
<gene>
    <name evidence="2" type="ORF">PHMEG_00014949</name>
</gene>
<feature type="compositionally biased region" description="Polar residues" evidence="1">
    <location>
        <begin position="292"/>
        <end position="308"/>
    </location>
</feature>
<evidence type="ECO:0000256" key="1">
    <source>
        <dbReference type="SAM" id="MobiDB-lite"/>
    </source>
</evidence>
<evidence type="ECO:0000313" key="3">
    <source>
        <dbReference type="Proteomes" id="UP000198211"/>
    </source>
</evidence>
<feature type="region of interest" description="Disordered" evidence="1">
    <location>
        <begin position="292"/>
        <end position="323"/>
    </location>
</feature>
<accession>A0A225W4J6</accession>
<name>A0A225W4J6_9STRA</name>
<sequence>MARRGTDTSAFTPAATVVSRAANFRKLTATAERFFESGFTAVGAQKAWCQMLNVSLSESASKNHMSPLDFAFLALMYNIHSARHPWRVHFDRMPDEPLTFELGKLLQGVRILFVHQVTVDASELSALDNAIRKFKQDSDPLDPFTHVNIGLWHHLNRMRNDCADLLCHRIDRLWEWCTSAGGRTHTLPTEVLLEPSYLQYSTEVLEWAPATKDWFRELRAVISGIVVDQSLADTDLVAPWINKVSTAAGVTESSSAGIAVESSVGADNAPPTPVETAEALHEDSFSFAPVVTTTSGPDSVATESSATPTDVEVPAHDTKEPPSNIVLAPFEMLVQIATSKRLASE</sequence>
<dbReference type="AlphaFoldDB" id="A0A225W4J6"/>
<protein>
    <submittedName>
        <fullName evidence="2">Uncharacterized protein</fullName>
    </submittedName>
</protein>
<proteinExistence type="predicted"/>
<evidence type="ECO:0000313" key="2">
    <source>
        <dbReference type="EMBL" id="OWZ11957.1"/>
    </source>
</evidence>
<keyword evidence="3" id="KW-1185">Reference proteome</keyword>
<dbReference type="EMBL" id="NBNE01001982">
    <property type="protein sequence ID" value="OWZ11957.1"/>
    <property type="molecule type" value="Genomic_DNA"/>
</dbReference>